<dbReference type="InterPro" id="IPR006015">
    <property type="entry name" value="Universal_stress_UspA"/>
</dbReference>
<dbReference type="RefSeq" id="WP_343851426.1">
    <property type="nucleotide sequence ID" value="NZ_BAAAFI010000010.1"/>
</dbReference>
<dbReference type="Proteomes" id="UP001500469">
    <property type="component" value="Unassembled WGS sequence"/>
</dbReference>
<dbReference type="EMBL" id="BAAAFI010000010">
    <property type="protein sequence ID" value="GAA0879231.1"/>
    <property type="molecule type" value="Genomic_DNA"/>
</dbReference>
<evidence type="ECO:0000313" key="3">
    <source>
        <dbReference type="EMBL" id="GAA0879231.1"/>
    </source>
</evidence>
<dbReference type="InterPro" id="IPR006016">
    <property type="entry name" value="UspA"/>
</dbReference>
<comment type="caution">
    <text evidence="3">The sequence shown here is derived from an EMBL/GenBank/DDBJ whole genome shotgun (WGS) entry which is preliminary data.</text>
</comment>
<protein>
    <recommendedName>
        <fullName evidence="2">UspA domain-containing protein</fullName>
    </recommendedName>
</protein>
<gene>
    <name evidence="3" type="ORF">GCM10009119_21990</name>
</gene>
<sequence>MLKSIIVPVDFSDAAFNALLFAAEIAKRVSARVTILHSLEANEDQEAADQKLKQLDAKLHASFGADLKCESLVMKGGLIQSIEGLAKNIIPDLIVMGTKGATGLKRILVGSNTIKVLGRVKAPVFVIPATARFENFNKMGKNRVVFASDLQEVKNDGSFDVLKDIVSLMIEPRLRVMNVRPKDTSLGFDQELERNALISRFSDEIETERITVFANDVMDGINFYLDKNGDTGMIAMVARENGGLFERHFTREMAAVTQYPLLVLYNTID</sequence>
<dbReference type="SUPFAM" id="SSF52402">
    <property type="entry name" value="Adenine nucleotide alpha hydrolases-like"/>
    <property type="match status" value="1"/>
</dbReference>
<dbReference type="PRINTS" id="PR01438">
    <property type="entry name" value="UNVRSLSTRESS"/>
</dbReference>
<dbReference type="PANTHER" id="PTHR46268">
    <property type="entry name" value="STRESS RESPONSE PROTEIN NHAX"/>
    <property type="match status" value="1"/>
</dbReference>
<keyword evidence="4" id="KW-1185">Reference proteome</keyword>
<dbReference type="Pfam" id="PF00582">
    <property type="entry name" value="Usp"/>
    <property type="match status" value="1"/>
</dbReference>
<organism evidence="3 4">
    <name type="scientific">Algoriphagus jejuensis</name>
    <dbReference type="NCBI Taxonomy" id="419934"/>
    <lineage>
        <taxon>Bacteria</taxon>
        <taxon>Pseudomonadati</taxon>
        <taxon>Bacteroidota</taxon>
        <taxon>Cytophagia</taxon>
        <taxon>Cytophagales</taxon>
        <taxon>Cyclobacteriaceae</taxon>
        <taxon>Algoriphagus</taxon>
    </lineage>
</organism>
<name>A0ABN1N133_9BACT</name>
<accession>A0ABN1N133</accession>
<dbReference type="PANTHER" id="PTHR46268:SF6">
    <property type="entry name" value="UNIVERSAL STRESS PROTEIN UP12"/>
    <property type="match status" value="1"/>
</dbReference>
<feature type="domain" description="UspA" evidence="2">
    <location>
        <begin position="1"/>
        <end position="128"/>
    </location>
</feature>
<dbReference type="Gene3D" id="3.40.50.12370">
    <property type="match status" value="1"/>
</dbReference>
<proteinExistence type="inferred from homology"/>
<evidence type="ECO:0000256" key="1">
    <source>
        <dbReference type="ARBA" id="ARBA00008791"/>
    </source>
</evidence>
<evidence type="ECO:0000259" key="2">
    <source>
        <dbReference type="Pfam" id="PF00582"/>
    </source>
</evidence>
<comment type="similarity">
    <text evidence="1">Belongs to the universal stress protein A family.</text>
</comment>
<reference evidence="4" key="1">
    <citation type="journal article" date="2019" name="Int. J. Syst. Evol. Microbiol.">
        <title>The Global Catalogue of Microorganisms (GCM) 10K type strain sequencing project: providing services to taxonomists for standard genome sequencing and annotation.</title>
        <authorList>
            <consortium name="The Broad Institute Genomics Platform"/>
            <consortium name="The Broad Institute Genome Sequencing Center for Infectious Disease"/>
            <person name="Wu L."/>
            <person name="Ma J."/>
        </authorList>
    </citation>
    <scope>NUCLEOTIDE SEQUENCE [LARGE SCALE GENOMIC DNA]</scope>
    <source>
        <strain evidence="4">JCM 16112</strain>
    </source>
</reference>
<evidence type="ECO:0000313" key="4">
    <source>
        <dbReference type="Proteomes" id="UP001500469"/>
    </source>
</evidence>
<dbReference type="CDD" id="cd00293">
    <property type="entry name" value="USP-like"/>
    <property type="match status" value="1"/>
</dbReference>